<evidence type="ECO:0000256" key="1">
    <source>
        <dbReference type="SAM" id="MobiDB-lite"/>
    </source>
</evidence>
<accession>A0A6A6DHR6</accession>
<keyword evidence="3" id="KW-1185">Reference proteome</keyword>
<reference evidence="2" key="1">
    <citation type="journal article" date="2020" name="Stud. Mycol.">
        <title>101 Dothideomycetes genomes: a test case for predicting lifestyles and emergence of pathogens.</title>
        <authorList>
            <person name="Haridas S."/>
            <person name="Albert R."/>
            <person name="Binder M."/>
            <person name="Bloem J."/>
            <person name="Labutti K."/>
            <person name="Salamov A."/>
            <person name="Andreopoulos B."/>
            <person name="Baker S."/>
            <person name="Barry K."/>
            <person name="Bills G."/>
            <person name="Bluhm B."/>
            <person name="Cannon C."/>
            <person name="Castanera R."/>
            <person name="Culley D."/>
            <person name="Daum C."/>
            <person name="Ezra D."/>
            <person name="Gonzalez J."/>
            <person name="Henrissat B."/>
            <person name="Kuo A."/>
            <person name="Liang C."/>
            <person name="Lipzen A."/>
            <person name="Lutzoni F."/>
            <person name="Magnuson J."/>
            <person name="Mondo S."/>
            <person name="Nolan M."/>
            <person name="Ohm R."/>
            <person name="Pangilinan J."/>
            <person name="Park H.-J."/>
            <person name="Ramirez L."/>
            <person name="Alfaro M."/>
            <person name="Sun H."/>
            <person name="Tritt A."/>
            <person name="Yoshinaga Y."/>
            <person name="Zwiers L.-H."/>
            <person name="Turgeon B."/>
            <person name="Goodwin S."/>
            <person name="Spatafora J."/>
            <person name="Crous P."/>
            <person name="Grigoriev I."/>
        </authorList>
    </citation>
    <scope>NUCLEOTIDE SEQUENCE</scope>
    <source>
        <strain evidence="2">CBS 207.26</strain>
    </source>
</reference>
<proteinExistence type="predicted"/>
<feature type="region of interest" description="Disordered" evidence="1">
    <location>
        <begin position="122"/>
        <end position="143"/>
    </location>
</feature>
<name>A0A6A6DHR6_9PEZI</name>
<gene>
    <name evidence="2" type="ORF">K469DRAFT_322032</name>
</gene>
<organism evidence="2 3">
    <name type="scientific">Zopfia rhizophila CBS 207.26</name>
    <dbReference type="NCBI Taxonomy" id="1314779"/>
    <lineage>
        <taxon>Eukaryota</taxon>
        <taxon>Fungi</taxon>
        <taxon>Dikarya</taxon>
        <taxon>Ascomycota</taxon>
        <taxon>Pezizomycotina</taxon>
        <taxon>Dothideomycetes</taxon>
        <taxon>Dothideomycetes incertae sedis</taxon>
        <taxon>Zopfiaceae</taxon>
        <taxon>Zopfia</taxon>
    </lineage>
</organism>
<dbReference type="EMBL" id="ML994670">
    <property type="protein sequence ID" value="KAF2179084.1"/>
    <property type="molecule type" value="Genomic_DNA"/>
</dbReference>
<evidence type="ECO:0000313" key="2">
    <source>
        <dbReference type="EMBL" id="KAF2179084.1"/>
    </source>
</evidence>
<sequence length="171" mass="19048">MYSHSPWLQFPPCAYNTDPTQELVHSPHPSKNVPIPSRYPSVQPPPPPLQFGIVGTQNPNNLHIPIPGLIMALPHHFSFSSICSIISFSPARLQISHPGLRSRKRDRKLLTRHLRLMLPLLPLLPPPPPQKKKEPTPSFSSPSLSPFLAPIPVSSLHLPFPKARNAISTYN</sequence>
<dbReference type="Proteomes" id="UP000800200">
    <property type="component" value="Unassembled WGS sequence"/>
</dbReference>
<dbReference type="AlphaFoldDB" id="A0A6A6DHR6"/>
<protein>
    <submittedName>
        <fullName evidence="2">Uncharacterized protein</fullName>
    </submittedName>
</protein>
<evidence type="ECO:0000313" key="3">
    <source>
        <dbReference type="Proteomes" id="UP000800200"/>
    </source>
</evidence>